<dbReference type="EMBL" id="JAEQNA010000002">
    <property type="protein sequence ID" value="MBL0420505.1"/>
    <property type="molecule type" value="Genomic_DNA"/>
</dbReference>
<protein>
    <submittedName>
        <fullName evidence="2">Uncharacterized protein</fullName>
    </submittedName>
</protein>
<gene>
    <name evidence="2" type="ORF">JI739_09145</name>
</gene>
<name>A0A936ZND7_9BURK</name>
<comment type="caution">
    <text evidence="2">The sequence shown here is derived from an EMBL/GenBank/DDBJ whole genome shotgun (WGS) entry which is preliminary data.</text>
</comment>
<feature type="region of interest" description="Disordered" evidence="1">
    <location>
        <begin position="77"/>
        <end position="96"/>
    </location>
</feature>
<dbReference type="Proteomes" id="UP000613011">
    <property type="component" value="Unassembled WGS sequence"/>
</dbReference>
<evidence type="ECO:0000313" key="3">
    <source>
        <dbReference type="Proteomes" id="UP000613011"/>
    </source>
</evidence>
<dbReference type="RefSeq" id="WP_201683578.1">
    <property type="nucleotide sequence ID" value="NZ_JAEQNA010000002.1"/>
</dbReference>
<dbReference type="AlphaFoldDB" id="A0A936ZND7"/>
<reference evidence="2" key="1">
    <citation type="submission" date="2021-01" db="EMBL/GenBank/DDBJ databases">
        <title>Ramlibacter sp. strain AW1 16S ribosomal RNA gene Genome sequencing and assembly.</title>
        <authorList>
            <person name="Kang M."/>
        </authorList>
    </citation>
    <scope>NUCLEOTIDE SEQUENCE</scope>
    <source>
        <strain evidence="2">AW1</strain>
    </source>
</reference>
<evidence type="ECO:0000256" key="1">
    <source>
        <dbReference type="SAM" id="MobiDB-lite"/>
    </source>
</evidence>
<sequence>MQAHETVHRVADAVEAKTRRSIAFSANYEVLLLARTLTKVIEDDDRGSELATVARGMLRRIQDLSEIVYEAALATGDDRRPTRELQSALGGEVRHD</sequence>
<proteinExistence type="predicted"/>
<accession>A0A936ZND7</accession>
<keyword evidence="3" id="KW-1185">Reference proteome</keyword>
<evidence type="ECO:0000313" key="2">
    <source>
        <dbReference type="EMBL" id="MBL0420505.1"/>
    </source>
</evidence>
<organism evidence="2 3">
    <name type="scientific">Ramlibacter aurantiacus</name>
    <dbReference type="NCBI Taxonomy" id="2801330"/>
    <lineage>
        <taxon>Bacteria</taxon>
        <taxon>Pseudomonadati</taxon>
        <taxon>Pseudomonadota</taxon>
        <taxon>Betaproteobacteria</taxon>
        <taxon>Burkholderiales</taxon>
        <taxon>Comamonadaceae</taxon>
        <taxon>Ramlibacter</taxon>
    </lineage>
</organism>